<name>A0A2G8T7N5_9BURK</name>
<evidence type="ECO:0000313" key="4">
    <source>
        <dbReference type="Proteomes" id="UP000230390"/>
    </source>
</evidence>
<accession>A0A2G8T7N5</accession>
<reference evidence="3 4" key="1">
    <citation type="submission" date="2017-10" db="EMBL/GenBank/DDBJ databases">
        <title>Massilia psychrophilum sp. nov., a novel purple-pigmented bacterium isolated from Tianshan glacier, Xinjiang Municipality, China.</title>
        <authorList>
            <person name="Wang H."/>
        </authorList>
    </citation>
    <scope>NUCLEOTIDE SEQUENCE [LARGE SCALE GENOMIC DNA]</scope>
    <source>
        <strain evidence="3 4">JCM 30074</strain>
    </source>
</reference>
<dbReference type="EMBL" id="PDOC01000040">
    <property type="protein sequence ID" value="PIL42051.1"/>
    <property type="molecule type" value="Genomic_DNA"/>
</dbReference>
<organism evidence="3 4">
    <name type="scientific">Massilia eurypsychrophila</name>
    <dbReference type="NCBI Taxonomy" id="1485217"/>
    <lineage>
        <taxon>Bacteria</taxon>
        <taxon>Pseudomonadati</taxon>
        <taxon>Pseudomonadota</taxon>
        <taxon>Betaproteobacteria</taxon>
        <taxon>Burkholderiales</taxon>
        <taxon>Oxalobacteraceae</taxon>
        <taxon>Telluria group</taxon>
        <taxon>Massilia</taxon>
    </lineage>
</organism>
<evidence type="ECO:0000256" key="1">
    <source>
        <dbReference type="SAM" id="Coils"/>
    </source>
</evidence>
<dbReference type="InterPro" id="IPR021104">
    <property type="entry name" value="KfrA_DNA-bd_N"/>
</dbReference>
<sequence>MCTWFGYDGSIVTSSTSTPCISARSPALLRTACATSNSKVLSVPCSSPSLSASLIRSASSFIACDALAAEYKKPSVPLVRNETMKLGRLKKGSDGDVQKDIMDWYKGLFALKRSAAIGGVPDGMATLFREVWRGAVEQADHRLEADRAQLEVERAQAAAAVQEAQ</sequence>
<keyword evidence="4" id="KW-1185">Reference proteome</keyword>
<proteinExistence type="predicted"/>
<dbReference type="Proteomes" id="UP000230390">
    <property type="component" value="Unassembled WGS sequence"/>
</dbReference>
<gene>
    <name evidence="3" type="ORF">CR105_26370</name>
</gene>
<dbReference type="AlphaFoldDB" id="A0A2G8T7N5"/>
<dbReference type="Pfam" id="PF11740">
    <property type="entry name" value="KfrA_N"/>
    <property type="match status" value="1"/>
</dbReference>
<feature type="coiled-coil region" evidence="1">
    <location>
        <begin position="136"/>
        <end position="165"/>
    </location>
</feature>
<comment type="caution">
    <text evidence="3">The sequence shown here is derived from an EMBL/GenBank/DDBJ whole genome shotgun (WGS) entry which is preliminary data.</text>
</comment>
<feature type="domain" description="KfrA N-terminal DNA-binding" evidence="2">
    <location>
        <begin position="63"/>
        <end position="165"/>
    </location>
</feature>
<evidence type="ECO:0000259" key="2">
    <source>
        <dbReference type="Pfam" id="PF11740"/>
    </source>
</evidence>
<keyword evidence="1" id="KW-0175">Coiled coil</keyword>
<evidence type="ECO:0000313" key="3">
    <source>
        <dbReference type="EMBL" id="PIL42051.1"/>
    </source>
</evidence>
<protein>
    <recommendedName>
        <fullName evidence="2">KfrA N-terminal DNA-binding domain-containing protein</fullName>
    </recommendedName>
</protein>